<dbReference type="PANTHER" id="PTHR33875">
    <property type="entry name" value="OS09G0542200 PROTEIN"/>
    <property type="match status" value="1"/>
</dbReference>
<reference evidence="1" key="1">
    <citation type="submission" date="2021-01" db="EMBL/GenBank/DDBJ databases">
        <authorList>
            <person name="Corre E."/>
            <person name="Pelletier E."/>
            <person name="Niang G."/>
            <person name="Scheremetjew M."/>
            <person name="Finn R."/>
            <person name="Kale V."/>
            <person name="Holt S."/>
            <person name="Cochrane G."/>
            <person name="Meng A."/>
            <person name="Brown T."/>
            <person name="Cohen L."/>
        </authorList>
    </citation>
    <scope>NUCLEOTIDE SEQUENCE</scope>
    <source>
        <strain evidence="1">Isolate 1302-5</strain>
    </source>
</reference>
<proteinExistence type="predicted"/>
<dbReference type="EMBL" id="HBKQ01048492">
    <property type="protein sequence ID" value="CAE2273513.1"/>
    <property type="molecule type" value="Transcribed_RNA"/>
</dbReference>
<organism evidence="1">
    <name type="scientific">Odontella aurita</name>
    <dbReference type="NCBI Taxonomy" id="265563"/>
    <lineage>
        <taxon>Eukaryota</taxon>
        <taxon>Sar</taxon>
        <taxon>Stramenopiles</taxon>
        <taxon>Ochrophyta</taxon>
        <taxon>Bacillariophyta</taxon>
        <taxon>Mediophyceae</taxon>
        <taxon>Biddulphiophycidae</taxon>
        <taxon>Eupodiscales</taxon>
        <taxon>Odontellaceae</taxon>
        <taxon>Odontella</taxon>
    </lineage>
</organism>
<accession>A0A7S4JT72</accession>
<evidence type="ECO:0008006" key="2">
    <source>
        <dbReference type="Google" id="ProtNLM"/>
    </source>
</evidence>
<dbReference type="CDD" id="cd02972">
    <property type="entry name" value="DsbA_family"/>
    <property type="match status" value="1"/>
</dbReference>
<dbReference type="SUPFAM" id="SSF52833">
    <property type="entry name" value="Thioredoxin-like"/>
    <property type="match status" value="1"/>
</dbReference>
<dbReference type="PANTHER" id="PTHR33875:SF2">
    <property type="entry name" value="ACR183CP"/>
    <property type="match status" value="1"/>
</dbReference>
<dbReference type="Gene3D" id="3.40.30.10">
    <property type="entry name" value="Glutaredoxin"/>
    <property type="match status" value="1"/>
</dbReference>
<sequence>MSKCSTIDEYVMLVPVAECLSSLLLFHGKRPIPLFNSESLASVDRRQFSARIGIVASALTTMSAPANSSPQQWTPSSERRTVNFPRLHPGLTIGDASKGIICEVFVDFACPYSRKMIQTLSDHVTSDETYMSSMAFTYHNVIQPWHHQSLWLHESSFAVKILYPDSEWAYWKALFEDAPRWYDKEIYGLTRGEFYNRIAGFAANVVAANSNWDANAPSDPKVIKSRILQYLTPPLQKGGDFPSEATGLLGSGPDDDENAVFPMSRQVVKFARKRGVHVTPTVFFNGIEQGQISSGWSTEEWKGFLDQALA</sequence>
<name>A0A7S4JT72_9STRA</name>
<gene>
    <name evidence="1" type="ORF">OAUR00152_LOCUS33490</name>
</gene>
<protein>
    <recommendedName>
        <fullName evidence="2">Thioredoxin-like fold domain-containing protein</fullName>
    </recommendedName>
</protein>
<dbReference type="AlphaFoldDB" id="A0A7S4JT72"/>
<dbReference type="InterPro" id="IPR036249">
    <property type="entry name" value="Thioredoxin-like_sf"/>
</dbReference>
<evidence type="ECO:0000313" key="1">
    <source>
        <dbReference type="EMBL" id="CAE2273513.1"/>
    </source>
</evidence>